<evidence type="ECO:0000313" key="9">
    <source>
        <dbReference type="EMBL" id="PGH19025.1"/>
    </source>
</evidence>
<keyword evidence="8" id="KW-1133">Transmembrane helix</keyword>
<evidence type="ECO:0000256" key="1">
    <source>
        <dbReference type="ARBA" id="ARBA00001971"/>
    </source>
</evidence>
<dbReference type="STRING" id="1447875.A0A2B7YCN0"/>
<keyword evidence="4 7" id="KW-0560">Oxidoreductase</keyword>
<keyword evidence="8" id="KW-0812">Transmembrane</keyword>
<evidence type="ECO:0000256" key="2">
    <source>
        <dbReference type="ARBA" id="ARBA00010617"/>
    </source>
</evidence>
<proteinExistence type="inferred from homology"/>
<dbReference type="Gene3D" id="1.10.630.10">
    <property type="entry name" value="Cytochrome P450"/>
    <property type="match status" value="1"/>
</dbReference>
<accession>A0A2B7YCN0</accession>
<evidence type="ECO:0000256" key="8">
    <source>
        <dbReference type="SAM" id="Phobius"/>
    </source>
</evidence>
<dbReference type="GO" id="GO:0020037">
    <property type="term" value="F:heme binding"/>
    <property type="evidence" value="ECO:0007669"/>
    <property type="project" value="InterPro"/>
</dbReference>
<dbReference type="InterPro" id="IPR001128">
    <property type="entry name" value="Cyt_P450"/>
</dbReference>
<dbReference type="Proteomes" id="UP000223968">
    <property type="component" value="Unassembled WGS sequence"/>
</dbReference>
<organism evidence="9 10">
    <name type="scientific">Helicocarpus griseus UAMH5409</name>
    <dbReference type="NCBI Taxonomy" id="1447875"/>
    <lineage>
        <taxon>Eukaryota</taxon>
        <taxon>Fungi</taxon>
        <taxon>Dikarya</taxon>
        <taxon>Ascomycota</taxon>
        <taxon>Pezizomycotina</taxon>
        <taxon>Eurotiomycetes</taxon>
        <taxon>Eurotiomycetidae</taxon>
        <taxon>Onygenales</taxon>
        <taxon>Ajellomycetaceae</taxon>
        <taxon>Helicocarpus</taxon>
    </lineage>
</organism>
<keyword evidence="6 7" id="KW-0349">Heme</keyword>
<evidence type="ECO:0000256" key="5">
    <source>
        <dbReference type="ARBA" id="ARBA00023004"/>
    </source>
</evidence>
<comment type="similarity">
    <text evidence="2 7">Belongs to the cytochrome P450 family.</text>
</comment>
<reference evidence="9 10" key="1">
    <citation type="submission" date="2017-10" db="EMBL/GenBank/DDBJ databases">
        <title>Comparative genomics in systemic dimorphic fungi from Ajellomycetaceae.</title>
        <authorList>
            <person name="Munoz J.F."/>
            <person name="Mcewen J.G."/>
            <person name="Clay O.K."/>
            <person name="Cuomo C.A."/>
        </authorList>
    </citation>
    <scope>NUCLEOTIDE SEQUENCE [LARGE SCALE GENOMIC DNA]</scope>
    <source>
        <strain evidence="9 10">UAMH5409</strain>
    </source>
</reference>
<evidence type="ECO:0000256" key="7">
    <source>
        <dbReference type="RuleBase" id="RU000461"/>
    </source>
</evidence>
<dbReference type="OrthoDB" id="1844152at2759"/>
<comment type="cofactor">
    <cofactor evidence="1 6">
        <name>heme</name>
        <dbReference type="ChEBI" id="CHEBI:30413"/>
    </cofactor>
</comment>
<dbReference type="AlphaFoldDB" id="A0A2B7YCN0"/>
<dbReference type="GO" id="GO:0016705">
    <property type="term" value="F:oxidoreductase activity, acting on paired donors, with incorporation or reduction of molecular oxygen"/>
    <property type="evidence" value="ECO:0007669"/>
    <property type="project" value="InterPro"/>
</dbReference>
<evidence type="ECO:0000256" key="3">
    <source>
        <dbReference type="ARBA" id="ARBA00022723"/>
    </source>
</evidence>
<dbReference type="PROSITE" id="PS00086">
    <property type="entry name" value="CYTOCHROME_P450"/>
    <property type="match status" value="1"/>
</dbReference>
<feature type="transmembrane region" description="Helical" evidence="8">
    <location>
        <begin position="6"/>
        <end position="25"/>
    </location>
</feature>
<dbReference type="EMBL" id="PDNB01000001">
    <property type="protein sequence ID" value="PGH19025.1"/>
    <property type="molecule type" value="Genomic_DNA"/>
</dbReference>
<feature type="binding site" description="axial binding residue" evidence="6">
    <location>
        <position position="454"/>
    </location>
    <ligand>
        <name>heme</name>
        <dbReference type="ChEBI" id="CHEBI:30413"/>
    </ligand>
    <ligandPart>
        <name>Fe</name>
        <dbReference type="ChEBI" id="CHEBI:18248"/>
    </ligandPart>
</feature>
<protein>
    <recommendedName>
        <fullName evidence="11">Cytochrome P450</fullName>
    </recommendedName>
</protein>
<dbReference type="SUPFAM" id="SSF48264">
    <property type="entry name" value="Cytochrome P450"/>
    <property type="match status" value="1"/>
</dbReference>
<dbReference type="GO" id="GO:0005506">
    <property type="term" value="F:iron ion binding"/>
    <property type="evidence" value="ECO:0007669"/>
    <property type="project" value="InterPro"/>
</dbReference>
<dbReference type="PANTHER" id="PTHR46206">
    <property type="entry name" value="CYTOCHROME P450"/>
    <property type="match status" value="1"/>
</dbReference>
<keyword evidence="5 6" id="KW-0408">Iron</keyword>
<name>A0A2B7YCN0_9EURO</name>
<dbReference type="Pfam" id="PF00067">
    <property type="entry name" value="p450"/>
    <property type="match status" value="1"/>
</dbReference>
<dbReference type="PRINTS" id="PR00465">
    <property type="entry name" value="EP450IV"/>
</dbReference>
<gene>
    <name evidence="9" type="ORF">AJ79_00059</name>
</gene>
<keyword evidence="10" id="KW-1185">Reference proteome</keyword>
<evidence type="ECO:0008006" key="11">
    <source>
        <dbReference type="Google" id="ProtNLM"/>
    </source>
</evidence>
<keyword evidence="8" id="KW-0472">Membrane</keyword>
<keyword evidence="7" id="KW-0503">Monooxygenase</keyword>
<evidence type="ECO:0000256" key="6">
    <source>
        <dbReference type="PIRSR" id="PIRSR602403-1"/>
    </source>
</evidence>
<dbReference type="InterPro" id="IPR036396">
    <property type="entry name" value="Cyt_P450_sf"/>
</dbReference>
<evidence type="ECO:0000313" key="10">
    <source>
        <dbReference type="Proteomes" id="UP000223968"/>
    </source>
</evidence>
<dbReference type="InterPro" id="IPR002403">
    <property type="entry name" value="Cyt_P450_E_grp-IV"/>
</dbReference>
<sequence>MAFTDVSMLAIAGAAAAAVALVLLYRRLVSQPKLNLPYLRFEDGNDSRERYVTDTPALLQIGYEKYLKHGQAFAMRNYVDDHHPQVILPIRYLKEVRNAPESKLSFPYYSEQIFSLKDTGGLFHTPEGTQMVRVDLNRHLNALTPRMHEEAIAAFEKLLPPGKDWVPVSPYAIFSYAIGRVTALALAGPELAHNDEWIGLTAKITVDIMQAAQGVRAKWHPYTRWAARWFFEPVKVVLASKKRAAELLKPVLEKRQAALKEGASRREKGSTPIFNDGVQWLLETYEAKGRKLTPEELAHHELFAAIGAIQSSVATTVGVLFDLLDHPEYLGEILAEIEQVKNDAPDLPRQALNKLWKLDSFLKESQRLHAVGQVRLNRAAVVPYTFKDGLHLPAGTQISFLLQVPNLDPDLFPEPQKFNPWRFLHKRQQGDADKNHFASVSDDNIFFGNGAHSCPGRFFVTDEIKLLLVHLLTRYSFKYATEGEKRPADIIHDNASYPNIMTQVLYQKK</sequence>
<dbReference type="InterPro" id="IPR017972">
    <property type="entry name" value="Cyt_P450_CS"/>
</dbReference>
<keyword evidence="3 6" id="KW-0479">Metal-binding</keyword>
<dbReference type="GO" id="GO:0004497">
    <property type="term" value="F:monooxygenase activity"/>
    <property type="evidence" value="ECO:0007669"/>
    <property type="project" value="UniProtKB-KW"/>
</dbReference>
<evidence type="ECO:0000256" key="4">
    <source>
        <dbReference type="ARBA" id="ARBA00023002"/>
    </source>
</evidence>
<dbReference type="PANTHER" id="PTHR46206:SF7">
    <property type="entry name" value="P450, PUTATIVE (EUROFUNG)-RELATED"/>
    <property type="match status" value="1"/>
</dbReference>
<comment type="caution">
    <text evidence="9">The sequence shown here is derived from an EMBL/GenBank/DDBJ whole genome shotgun (WGS) entry which is preliminary data.</text>
</comment>
<dbReference type="CDD" id="cd11041">
    <property type="entry name" value="CYP503A1-like"/>
    <property type="match status" value="1"/>
</dbReference>